<evidence type="ECO:0000256" key="4">
    <source>
        <dbReference type="ARBA" id="ARBA00022989"/>
    </source>
</evidence>
<feature type="transmembrane region" description="Helical" evidence="6">
    <location>
        <begin position="471"/>
        <end position="487"/>
    </location>
</feature>
<gene>
    <name evidence="9" type="ORF">SAMN04488051_102401</name>
</gene>
<evidence type="ECO:0000256" key="3">
    <source>
        <dbReference type="ARBA" id="ARBA00022692"/>
    </source>
</evidence>
<dbReference type="NCBIfam" id="TIGR00360">
    <property type="entry name" value="ComEC_N-term"/>
    <property type="match status" value="1"/>
</dbReference>
<dbReference type="InterPro" id="IPR004797">
    <property type="entry name" value="Competence_ComEC/Rec2"/>
</dbReference>
<feature type="transmembrane region" description="Helical" evidence="6">
    <location>
        <begin position="356"/>
        <end position="383"/>
    </location>
</feature>
<organism evidence="9 10">
    <name type="scientific">Alkalimonas amylolytica</name>
    <dbReference type="NCBI Taxonomy" id="152573"/>
    <lineage>
        <taxon>Bacteria</taxon>
        <taxon>Pseudomonadati</taxon>
        <taxon>Pseudomonadota</taxon>
        <taxon>Gammaproteobacteria</taxon>
        <taxon>Alkalimonas</taxon>
    </lineage>
</organism>
<name>A0A1H3ZX60_ALKAM</name>
<evidence type="ECO:0000256" key="6">
    <source>
        <dbReference type="SAM" id="Phobius"/>
    </source>
</evidence>
<dbReference type="NCBIfam" id="TIGR00361">
    <property type="entry name" value="ComEC_Rec2"/>
    <property type="match status" value="1"/>
</dbReference>
<dbReference type="AlphaFoldDB" id="A0A1H3ZX60"/>
<dbReference type="SUPFAM" id="SSF56281">
    <property type="entry name" value="Metallo-hydrolase/oxidoreductase"/>
    <property type="match status" value="1"/>
</dbReference>
<dbReference type="InterPro" id="IPR052159">
    <property type="entry name" value="Competence_DNA_uptake"/>
</dbReference>
<dbReference type="Pfam" id="PF13567">
    <property type="entry name" value="DUF4131"/>
    <property type="match status" value="1"/>
</dbReference>
<dbReference type="GO" id="GO:0005886">
    <property type="term" value="C:plasma membrane"/>
    <property type="evidence" value="ECO:0007669"/>
    <property type="project" value="UniProtKB-SubCell"/>
</dbReference>
<feature type="domain" description="DUF4131" evidence="8">
    <location>
        <begin position="17"/>
        <end position="163"/>
    </location>
</feature>
<evidence type="ECO:0000259" key="8">
    <source>
        <dbReference type="Pfam" id="PF13567"/>
    </source>
</evidence>
<keyword evidence="10" id="KW-1185">Reference proteome</keyword>
<dbReference type="InterPro" id="IPR036866">
    <property type="entry name" value="RibonucZ/Hydroxyglut_hydro"/>
</dbReference>
<feature type="transmembrane region" description="Helical" evidence="6">
    <location>
        <begin position="222"/>
        <end position="242"/>
    </location>
</feature>
<proteinExistence type="predicted"/>
<keyword evidence="4 6" id="KW-1133">Transmembrane helix</keyword>
<accession>A0A1H3ZX60</accession>
<protein>
    <submittedName>
        <fullName evidence="9">Competence protein ComEC</fullName>
    </submittedName>
</protein>
<dbReference type="EMBL" id="FNRM01000002">
    <property type="protein sequence ID" value="SEA28235.1"/>
    <property type="molecule type" value="Genomic_DNA"/>
</dbReference>
<evidence type="ECO:0000256" key="1">
    <source>
        <dbReference type="ARBA" id="ARBA00004651"/>
    </source>
</evidence>
<dbReference type="InterPro" id="IPR004477">
    <property type="entry name" value="ComEC_N"/>
</dbReference>
<dbReference type="GO" id="GO:0030420">
    <property type="term" value="P:establishment of competence for transformation"/>
    <property type="evidence" value="ECO:0007669"/>
    <property type="project" value="InterPro"/>
</dbReference>
<dbReference type="STRING" id="152573.SAMN04488051_102401"/>
<dbReference type="Pfam" id="PF03772">
    <property type="entry name" value="Competence"/>
    <property type="match status" value="1"/>
</dbReference>
<comment type="subcellular location">
    <subcellularLocation>
        <location evidence="1">Cell membrane</location>
        <topology evidence="1">Multi-pass membrane protein</topology>
    </subcellularLocation>
</comment>
<evidence type="ECO:0000313" key="10">
    <source>
        <dbReference type="Proteomes" id="UP000198773"/>
    </source>
</evidence>
<dbReference type="OrthoDB" id="9761531at2"/>
<feature type="domain" description="ComEC/Rec2-related protein" evidence="7">
    <location>
        <begin position="199"/>
        <end position="470"/>
    </location>
</feature>
<evidence type="ECO:0000256" key="5">
    <source>
        <dbReference type="ARBA" id="ARBA00023136"/>
    </source>
</evidence>
<dbReference type="Proteomes" id="UP000198773">
    <property type="component" value="Unassembled WGS sequence"/>
</dbReference>
<feature type="transmembrane region" description="Helical" evidence="6">
    <location>
        <begin position="449"/>
        <end position="466"/>
    </location>
</feature>
<feature type="transmembrane region" description="Helical" evidence="6">
    <location>
        <begin position="262"/>
        <end position="292"/>
    </location>
</feature>
<dbReference type="InterPro" id="IPR025405">
    <property type="entry name" value="DUF4131"/>
</dbReference>
<feature type="transmembrane region" description="Helical" evidence="6">
    <location>
        <begin position="29"/>
        <end position="53"/>
    </location>
</feature>
<feature type="transmembrane region" description="Helical" evidence="6">
    <location>
        <begin position="389"/>
        <end position="410"/>
    </location>
</feature>
<reference evidence="9 10" key="1">
    <citation type="submission" date="2016-10" db="EMBL/GenBank/DDBJ databases">
        <authorList>
            <person name="de Groot N.N."/>
        </authorList>
    </citation>
    <scope>NUCLEOTIDE SEQUENCE [LARGE SCALE GENOMIC DNA]</scope>
    <source>
        <strain evidence="9 10">CGMCC 1.3430</strain>
    </source>
</reference>
<sequence>MVALGLGVLFGCILSLFLPAVPPFFVLWLLLASVAFFSWRRCWFCVGLALYFLSWHWGLISHQRAVTALLQTPVTSLEGRITSIPRHYERSSQFELTVLQGPATGYKVQVHWFQPKEPLYAGQIWQLPVQLHALRDQASRDGFSAERQALVQQQLARASVRSDQPAVLLGNQPLLRQRAFTAMQQATDSLPSQSLLLALTLGERQFSISEWQGLRHAALGHLLAISGLHIGLVFGWCCYLLLPLRLLGLPPHWQHRAKLVLALAAATTYAWLAGFAIPTVRALLGLCLLVLYSWHWQRLSYHRFWLLLVALLLLIQPLWSLTPGFWLSVGAVGLIFIFLWRFPAQGAGWLAKLKRLVGFHLFLTLCMMPFTVLFFGGISLLALLSNLLFVPWCSLAAIPVLLATACLQAVQPAWAAWLWPWVDALFAPLLWWLNVAASNHELWWRLPELPWALLLVMSVSLLLLVLLRQRLMLLFATLSCLPAWYLLQQQPDWRLHLLDVGQGQAVLLQYRQHGILYDAGPAWGHGSATEQLVLPYLHQVGVRALHYLVLSHEHAEVLGHWPVLRQYYPTVQVVTDVPTAHAALPCSNMPQQFFNAELVVLQDWSSVGNEQQPSCALWLDVAGWRILLPGAMQPADEARLLQDYPGLQADIVLLGRYGRNQSASLDYLQQLQPKLVLSSHAHSERVARPAPRVTARLEALQIPLLSTSRQGTIQIAMGPDSVQIYSKRAHRVPFWLDSMQSEAVPAPVRR</sequence>
<keyword evidence="5 6" id="KW-0472">Membrane</keyword>
<evidence type="ECO:0000256" key="2">
    <source>
        <dbReference type="ARBA" id="ARBA00022475"/>
    </source>
</evidence>
<feature type="transmembrane region" description="Helical" evidence="6">
    <location>
        <begin position="417"/>
        <end position="437"/>
    </location>
</feature>
<dbReference type="PANTHER" id="PTHR30619">
    <property type="entry name" value="DNA INTERNALIZATION/COMPETENCE PROTEIN COMEC/REC2"/>
    <property type="match status" value="1"/>
</dbReference>
<keyword evidence="2" id="KW-1003">Cell membrane</keyword>
<feature type="transmembrane region" description="Helical" evidence="6">
    <location>
        <begin position="325"/>
        <end position="344"/>
    </location>
</feature>
<dbReference type="Gene3D" id="3.60.15.10">
    <property type="entry name" value="Ribonuclease Z/Hydroxyacylglutathione hydrolase-like"/>
    <property type="match status" value="1"/>
</dbReference>
<evidence type="ECO:0000259" key="7">
    <source>
        <dbReference type="Pfam" id="PF03772"/>
    </source>
</evidence>
<evidence type="ECO:0000313" key="9">
    <source>
        <dbReference type="EMBL" id="SEA28235.1"/>
    </source>
</evidence>
<keyword evidence="3 6" id="KW-0812">Transmembrane</keyword>
<feature type="transmembrane region" description="Helical" evidence="6">
    <location>
        <begin position="304"/>
        <end position="319"/>
    </location>
</feature>
<dbReference type="PANTHER" id="PTHR30619:SF1">
    <property type="entry name" value="RECOMBINATION PROTEIN 2"/>
    <property type="match status" value="1"/>
</dbReference>